<dbReference type="SUPFAM" id="SSF53383">
    <property type="entry name" value="PLP-dependent transferases"/>
    <property type="match status" value="1"/>
</dbReference>
<keyword evidence="8" id="KW-1185">Reference proteome</keyword>
<dbReference type="InterPro" id="IPR036390">
    <property type="entry name" value="WH_DNA-bd_sf"/>
</dbReference>
<evidence type="ECO:0000256" key="1">
    <source>
        <dbReference type="ARBA" id="ARBA00005384"/>
    </source>
</evidence>
<evidence type="ECO:0000259" key="6">
    <source>
        <dbReference type="PROSITE" id="PS50949"/>
    </source>
</evidence>
<dbReference type="Gene3D" id="1.10.10.10">
    <property type="entry name" value="Winged helix-like DNA-binding domain superfamily/Winged helix DNA-binding domain"/>
    <property type="match status" value="1"/>
</dbReference>
<name>A0A4Q7LQ81_9MICO</name>
<reference evidence="7 8" key="1">
    <citation type="journal article" date="2015" name="Stand. Genomic Sci.">
        <title>Genomic Encyclopedia of Bacterial and Archaeal Type Strains, Phase III: the genomes of soil and plant-associated and newly described type strains.</title>
        <authorList>
            <person name="Whitman W.B."/>
            <person name="Woyke T."/>
            <person name="Klenk H.P."/>
            <person name="Zhou Y."/>
            <person name="Lilburn T.G."/>
            <person name="Beck B.J."/>
            <person name="De Vos P."/>
            <person name="Vandamme P."/>
            <person name="Eisen J.A."/>
            <person name="Garrity G."/>
            <person name="Hugenholtz P."/>
            <person name="Kyrpides N.C."/>
        </authorList>
    </citation>
    <scope>NUCLEOTIDE SEQUENCE [LARGE SCALE GENOMIC DNA]</scope>
    <source>
        <strain evidence="7 8">CV2</strain>
    </source>
</reference>
<dbReference type="GO" id="GO:0030170">
    <property type="term" value="F:pyridoxal phosphate binding"/>
    <property type="evidence" value="ECO:0007669"/>
    <property type="project" value="InterPro"/>
</dbReference>
<dbReference type="CDD" id="cd07377">
    <property type="entry name" value="WHTH_GntR"/>
    <property type="match status" value="1"/>
</dbReference>
<keyword evidence="4" id="KW-0238">DNA-binding</keyword>
<dbReference type="PROSITE" id="PS50949">
    <property type="entry name" value="HTH_GNTR"/>
    <property type="match status" value="1"/>
</dbReference>
<dbReference type="Pfam" id="PF00392">
    <property type="entry name" value="GntR"/>
    <property type="match status" value="1"/>
</dbReference>
<dbReference type="CDD" id="cd00609">
    <property type="entry name" value="AAT_like"/>
    <property type="match status" value="1"/>
</dbReference>
<dbReference type="PANTHER" id="PTHR46577:SF1">
    <property type="entry name" value="HTH-TYPE TRANSCRIPTIONAL REGULATORY PROTEIN GABR"/>
    <property type="match status" value="1"/>
</dbReference>
<evidence type="ECO:0000313" key="8">
    <source>
        <dbReference type="Proteomes" id="UP000293519"/>
    </source>
</evidence>
<keyword evidence="3" id="KW-0805">Transcription regulation</keyword>
<evidence type="ECO:0000256" key="4">
    <source>
        <dbReference type="ARBA" id="ARBA00023125"/>
    </source>
</evidence>
<comment type="caution">
    <text evidence="7">The sequence shown here is derived from an EMBL/GenBank/DDBJ whole genome shotgun (WGS) entry which is preliminary data.</text>
</comment>
<dbReference type="InterPro" id="IPR004839">
    <property type="entry name" value="Aminotransferase_I/II_large"/>
</dbReference>
<dbReference type="PRINTS" id="PR00035">
    <property type="entry name" value="HTHGNTR"/>
</dbReference>
<comment type="similarity">
    <text evidence="1">In the C-terminal section; belongs to the class-I pyridoxal-phosphate-dependent aminotransferase family.</text>
</comment>
<dbReference type="AlphaFoldDB" id="A0A4Q7LQ81"/>
<dbReference type="SMART" id="SM00345">
    <property type="entry name" value="HTH_GNTR"/>
    <property type="match status" value="1"/>
</dbReference>
<accession>A0A4Q7LQ81</accession>
<sequence>MSTTVLSARALSVLLGDWRHHSGTLAQALADRVRLLVLDGRIALGARLPAERQLADHEGVSRTTVAAAYARLRELGYLVSRRGSGSVTALPAGDAPAFDVVDRPDMLDFSKATLPALPAVVDAAAAAVARLPQHLGLAGFDLYGLDEVRQAIADRFTARGLPTSADEIMVTLGAQRAIALIAQALVGRGDRVLVENPSYPHALEAFSSAGARLVGVPVSTEHGWDDEAFEQLLPRSAPCLAYLMPDLHNPTSATMPAAQRERVAALADRHGTRIVVDETMVDLAFDPATVQVPMASCSPRIITVGSVGKSIWGGIRLGWIRADRETIGELARARPAGDLGSPTLEQLLLSELLQRFDGLVAERTAQLRAGEQLLRALLSERFPEWRLPEVDGGLVLWTNLGRPVASEFALLARAEGVQLGAGPRFSIDGAFERYLRLPFCYPETLTRRAVDAMERAWERLGPARADVPDDDALVTTVV</sequence>
<dbReference type="PANTHER" id="PTHR46577">
    <property type="entry name" value="HTH-TYPE TRANSCRIPTIONAL REGULATORY PROTEIN GABR"/>
    <property type="match status" value="1"/>
</dbReference>
<evidence type="ECO:0000256" key="3">
    <source>
        <dbReference type="ARBA" id="ARBA00023015"/>
    </source>
</evidence>
<dbReference type="EMBL" id="SGWW01000003">
    <property type="protein sequence ID" value="RZS56088.1"/>
    <property type="molecule type" value="Genomic_DNA"/>
</dbReference>
<dbReference type="InterPro" id="IPR015424">
    <property type="entry name" value="PyrdxlP-dep_Trfase"/>
</dbReference>
<dbReference type="Gene3D" id="3.40.640.10">
    <property type="entry name" value="Type I PLP-dependent aspartate aminotransferase-like (Major domain)"/>
    <property type="match status" value="1"/>
</dbReference>
<dbReference type="GO" id="GO:0003700">
    <property type="term" value="F:DNA-binding transcription factor activity"/>
    <property type="evidence" value="ECO:0007669"/>
    <property type="project" value="InterPro"/>
</dbReference>
<evidence type="ECO:0000313" key="7">
    <source>
        <dbReference type="EMBL" id="RZS56088.1"/>
    </source>
</evidence>
<keyword evidence="2" id="KW-0663">Pyridoxal phosphate</keyword>
<dbReference type="Proteomes" id="UP000293519">
    <property type="component" value="Unassembled WGS sequence"/>
</dbReference>
<protein>
    <submittedName>
        <fullName evidence="7">GntR family transcriptional regulator</fullName>
    </submittedName>
</protein>
<evidence type="ECO:0000256" key="2">
    <source>
        <dbReference type="ARBA" id="ARBA00022898"/>
    </source>
</evidence>
<dbReference type="GO" id="GO:0003677">
    <property type="term" value="F:DNA binding"/>
    <property type="evidence" value="ECO:0007669"/>
    <property type="project" value="UniProtKB-KW"/>
</dbReference>
<dbReference type="SUPFAM" id="SSF46785">
    <property type="entry name" value="Winged helix' DNA-binding domain"/>
    <property type="match status" value="1"/>
</dbReference>
<dbReference type="RefSeq" id="WP_130485390.1">
    <property type="nucleotide sequence ID" value="NZ_SGWW01000003.1"/>
</dbReference>
<keyword evidence="5" id="KW-0804">Transcription</keyword>
<dbReference type="InterPro" id="IPR036388">
    <property type="entry name" value="WH-like_DNA-bd_sf"/>
</dbReference>
<proteinExistence type="inferred from homology"/>
<dbReference type="Pfam" id="PF00155">
    <property type="entry name" value="Aminotran_1_2"/>
    <property type="match status" value="1"/>
</dbReference>
<dbReference type="InterPro" id="IPR015421">
    <property type="entry name" value="PyrdxlP-dep_Trfase_major"/>
</dbReference>
<evidence type="ECO:0000256" key="5">
    <source>
        <dbReference type="ARBA" id="ARBA00023163"/>
    </source>
</evidence>
<dbReference type="InterPro" id="IPR000524">
    <property type="entry name" value="Tscrpt_reg_HTH_GntR"/>
</dbReference>
<dbReference type="InterPro" id="IPR051446">
    <property type="entry name" value="HTH_trans_reg/aminotransferase"/>
</dbReference>
<gene>
    <name evidence="7" type="ORF">EV141_1540</name>
</gene>
<dbReference type="OrthoDB" id="199743at2"/>
<organism evidence="7 8">
    <name type="scientific">Microcella putealis</name>
    <dbReference type="NCBI Taxonomy" id="337005"/>
    <lineage>
        <taxon>Bacteria</taxon>
        <taxon>Bacillati</taxon>
        <taxon>Actinomycetota</taxon>
        <taxon>Actinomycetes</taxon>
        <taxon>Micrococcales</taxon>
        <taxon>Microbacteriaceae</taxon>
        <taxon>Microcella</taxon>
    </lineage>
</organism>
<feature type="domain" description="HTH gntR-type" evidence="6">
    <location>
        <begin position="23"/>
        <end position="91"/>
    </location>
</feature>